<comment type="caution">
    <text evidence="1">The sequence shown here is derived from an EMBL/GenBank/DDBJ whole genome shotgun (WGS) entry which is preliminary data.</text>
</comment>
<gene>
    <name evidence="1" type="ORF">IAB77_09000</name>
</gene>
<protein>
    <submittedName>
        <fullName evidence="1">2-hydroxyacyl-CoA dehydratase</fullName>
    </submittedName>
</protein>
<sequence length="533" mass="61232">MKNPITAFIDKKLQRFDPIWRAENGKGGQRDRYYDKTGIAKHREWRGVHDTMADYLAWLNNLKSMGLMVAKAPLPVIKGIWEYRWMGSYLGTFAFIDRLFEGFRGPELKIAHLNMHAIVQSLTKKIALVLANDARLGGGPLTEKMVPMDEVLPPLFMCGFPNLIPIPLQTLPEFIICDIDQQLEPYYIDIAESFGLAADVCSRCSAETGVTFNDDFPIIGKALLSTNMPCNASEATSMFQRRRIGLPDFPVTLAMIHNEPGAHPYSTQILRDAIKFIEEEYGEKYDWDALFERAKQMNEQNTIELEKWDIFKTEYSALCGIAETLYRLYSWASVNGQEDYFTKVDRKVIKIMRRCYEKKHKPFGGKTRHRAFLWGPSAVYYTDFPTWVQNCWGINIVLNMDSTMGHNMISTEDPEQAIKDLALFSEKGVMRHHAVGGWDNVNAVWDWAKNFNCDMVLMNDNVACKGMNGVHAMMEEQARDLGFYFIFIEHDLEDCRTVSRRDMRNIVNNYMSVVVGEEPLDPTLVDFDDSEAW</sequence>
<proteinExistence type="predicted"/>
<reference evidence="1" key="1">
    <citation type="submission" date="2020-10" db="EMBL/GenBank/DDBJ databases">
        <authorList>
            <person name="Gilroy R."/>
        </authorList>
    </citation>
    <scope>NUCLEOTIDE SEQUENCE</scope>
    <source>
        <strain evidence="1">ChiBcolR7-354</strain>
    </source>
</reference>
<organism evidence="1 2">
    <name type="scientific">Candidatus Scatomorpha intestinavium</name>
    <dbReference type="NCBI Taxonomy" id="2840922"/>
    <lineage>
        <taxon>Bacteria</taxon>
        <taxon>Bacillati</taxon>
        <taxon>Bacillota</taxon>
        <taxon>Clostridia</taxon>
        <taxon>Eubacteriales</taxon>
        <taxon>Candidatus Scatomorpha</taxon>
    </lineage>
</organism>
<dbReference type="EMBL" id="DVGA01000100">
    <property type="protein sequence ID" value="HIQ79378.1"/>
    <property type="molecule type" value="Genomic_DNA"/>
</dbReference>
<dbReference type="Proteomes" id="UP000824262">
    <property type="component" value="Unassembled WGS sequence"/>
</dbReference>
<evidence type="ECO:0000313" key="1">
    <source>
        <dbReference type="EMBL" id="HIQ79378.1"/>
    </source>
</evidence>
<dbReference type="Pfam" id="PF06050">
    <property type="entry name" value="HGD-D"/>
    <property type="match status" value="1"/>
</dbReference>
<dbReference type="AlphaFoldDB" id="A0A9D0ZFA4"/>
<reference evidence="1" key="2">
    <citation type="journal article" date="2021" name="PeerJ">
        <title>Extensive microbial diversity within the chicken gut microbiome revealed by metagenomics and culture.</title>
        <authorList>
            <person name="Gilroy R."/>
            <person name="Ravi A."/>
            <person name="Getino M."/>
            <person name="Pursley I."/>
            <person name="Horton D.L."/>
            <person name="Alikhan N.F."/>
            <person name="Baker D."/>
            <person name="Gharbi K."/>
            <person name="Hall N."/>
            <person name="Watson M."/>
            <person name="Adriaenssens E.M."/>
            <person name="Foster-Nyarko E."/>
            <person name="Jarju S."/>
            <person name="Secka A."/>
            <person name="Antonio M."/>
            <person name="Oren A."/>
            <person name="Chaudhuri R.R."/>
            <person name="La Ragione R."/>
            <person name="Hildebrand F."/>
            <person name="Pallen M.J."/>
        </authorList>
    </citation>
    <scope>NUCLEOTIDE SEQUENCE</scope>
    <source>
        <strain evidence="1">ChiBcolR7-354</strain>
    </source>
</reference>
<accession>A0A9D0ZFA4</accession>
<name>A0A9D0ZFA4_9FIRM</name>
<evidence type="ECO:0000313" key="2">
    <source>
        <dbReference type="Proteomes" id="UP000824262"/>
    </source>
</evidence>
<dbReference type="InterPro" id="IPR010327">
    <property type="entry name" value="FldB/FldC_alpha/beta"/>
</dbReference>